<dbReference type="PANTHER" id="PTHR12154:SF4">
    <property type="entry name" value="UDP-N-ACETYLGLUCOSAMINE TRANSFERASE SUBUNIT ALG14 HOMOLOG"/>
    <property type="match status" value="1"/>
</dbReference>
<dbReference type="Proteomes" id="UP001280581">
    <property type="component" value="Unassembled WGS sequence"/>
</dbReference>
<dbReference type="AlphaFoldDB" id="A0AAN6RMA5"/>
<evidence type="ECO:0000256" key="11">
    <source>
        <dbReference type="RuleBase" id="RU362127"/>
    </source>
</evidence>
<dbReference type="PANTHER" id="PTHR12154">
    <property type="entry name" value="GLYCOSYL TRANSFERASE-RELATED"/>
    <property type="match status" value="1"/>
</dbReference>
<evidence type="ECO:0000256" key="2">
    <source>
        <dbReference type="ARBA" id="ARBA00004590"/>
    </source>
</evidence>
<dbReference type="InterPro" id="IPR013969">
    <property type="entry name" value="Oligosacch_biosynth_Alg14"/>
</dbReference>
<dbReference type="GO" id="GO:0031965">
    <property type="term" value="C:nuclear membrane"/>
    <property type="evidence" value="ECO:0007669"/>
    <property type="project" value="UniProtKB-SubCell"/>
</dbReference>
<gene>
    <name evidence="11" type="primary">ALG14</name>
    <name evidence="12" type="ORF">GRF29_8g3044788</name>
</gene>
<comment type="function">
    <text evidence="11">Involved in protein N-glycosylation. Essential for the second step of the dolichol-linked oligosaccharide pathway. Anchors the catalytic subunit ALG13 to the ER.</text>
</comment>
<evidence type="ECO:0000256" key="5">
    <source>
        <dbReference type="ARBA" id="ARBA00017467"/>
    </source>
</evidence>
<feature type="transmembrane region" description="Helical" evidence="11">
    <location>
        <begin position="6"/>
        <end position="30"/>
    </location>
</feature>
<evidence type="ECO:0000256" key="3">
    <source>
        <dbReference type="ARBA" id="ARBA00009731"/>
    </source>
</evidence>
<reference evidence="12 13" key="1">
    <citation type="submission" date="2021-02" db="EMBL/GenBank/DDBJ databases">
        <title>Genome assembly of Pseudopithomyces chartarum.</title>
        <authorList>
            <person name="Jauregui R."/>
            <person name="Singh J."/>
            <person name="Voisey C."/>
        </authorList>
    </citation>
    <scope>NUCLEOTIDE SEQUENCE [LARGE SCALE GENOMIC DNA]</scope>
    <source>
        <strain evidence="12 13">AGR01</strain>
    </source>
</reference>
<protein>
    <recommendedName>
        <fullName evidence="5 11">UDP-N-acetylglucosamine transferase subunit ALG14</fullName>
    </recommendedName>
    <alternativeName>
        <fullName evidence="10 11">Asparagine-linked glycosylation protein 14</fullName>
    </alternativeName>
</protein>
<keyword evidence="9 11" id="KW-0472">Membrane</keyword>
<accession>A0AAN6RMA5</accession>
<dbReference type="GO" id="GO:0043541">
    <property type="term" value="C:UDP-N-acetylglucosamine transferase complex"/>
    <property type="evidence" value="ECO:0007669"/>
    <property type="project" value="TreeGrafter"/>
</dbReference>
<proteinExistence type="inferred from homology"/>
<evidence type="ECO:0000256" key="10">
    <source>
        <dbReference type="ARBA" id="ARBA00032062"/>
    </source>
</evidence>
<comment type="subunit">
    <text evidence="4 11">Heterodimer with ALG13 to form a functional enzyme.</text>
</comment>
<evidence type="ECO:0000256" key="7">
    <source>
        <dbReference type="ARBA" id="ARBA00022824"/>
    </source>
</evidence>
<evidence type="ECO:0000256" key="6">
    <source>
        <dbReference type="ARBA" id="ARBA00022692"/>
    </source>
</evidence>
<keyword evidence="6 11" id="KW-0812">Transmembrane</keyword>
<comment type="caution">
    <text evidence="11">Lacks conserved residue(s) required for the propagation of feature annotation.</text>
</comment>
<dbReference type="GO" id="GO:0006488">
    <property type="term" value="P:dolichol-linked oligosaccharide biosynthetic process"/>
    <property type="evidence" value="ECO:0007669"/>
    <property type="project" value="InterPro"/>
</dbReference>
<comment type="subcellular location">
    <subcellularLocation>
        <location evidence="1 11">Endoplasmic reticulum membrane</location>
        <topology evidence="1 11">Single-pass membrane protein</topology>
    </subcellularLocation>
    <subcellularLocation>
        <location evidence="2">Nucleus membrane</location>
        <topology evidence="2">Single-pass membrane protein</topology>
    </subcellularLocation>
</comment>
<comment type="caution">
    <text evidence="12">The sequence shown here is derived from an EMBL/GenBank/DDBJ whole genome shotgun (WGS) entry which is preliminary data.</text>
</comment>
<keyword evidence="7 11" id="KW-0256">Endoplasmic reticulum</keyword>
<sequence length="252" mass="27691">MAPQIFNLYTTTFVLALSITLVVAASLRLLAILPNTRFSPPVAKRKIGTATRVLIVLGSGGHTSEMLYMLKDLDTRKFTHRTWVVSSGDAFSAGRAAIFEAEMEEEAKKLSKDGSNNVTFNFGPEHYDIATVPRARKIHQPLYTAPFSSLHCLFKCFGVLLGGEQDLPDLIVTNGPATACILVFASLVLKFFDVRGAQSRGKCKTIYAESFARVKTLSLSGKLLVKVVDRFLVQWEELEGAGGRAEYWGILV</sequence>
<dbReference type="GO" id="GO:0004577">
    <property type="term" value="F:N-acetylglucosaminyldiphosphodolichol N-acetylglucosaminyltransferase activity"/>
    <property type="evidence" value="ECO:0007669"/>
    <property type="project" value="TreeGrafter"/>
</dbReference>
<dbReference type="Gene3D" id="3.40.50.2000">
    <property type="entry name" value="Glycogen Phosphorylase B"/>
    <property type="match status" value="1"/>
</dbReference>
<evidence type="ECO:0000313" key="12">
    <source>
        <dbReference type="EMBL" id="KAK3216351.1"/>
    </source>
</evidence>
<name>A0AAN6RMA5_9PLEO</name>
<keyword evidence="8 11" id="KW-1133">Transmembrane helix</keyword>
<dbReference type="EMBL" id="WVTA01000002">
    <property type="protein sequence ID" value="KAK3216351.1"/>
    <property type="molecule type" value="Genomic_DNA"/>
</dbReference>
<evidence type="ECO:0000256" key="9">
    <source>
        <dbReference type="ARBA" id="ARBA00023136"/>
    </source>
</evidence>
<keyword evidence="13" id="KW-1185">Reference proteome</keyword>
<comment type="similarity">
    <text evidence="3 11">Belongs to the ALG14 family.</text>
</comment>
<evidence type="ECO:0000256" key="8">
    <source>
        <dbReference type="ARBA" id="ARBA00022989"/>
    </source>
</evidence>
<dbReference type="Pfam" id="PF08660">
    <property type="entry name" value="Alg14"/>
    <property type="match status" value="1"/>
</dbReference>
<evidence type="ECO:0000256" key="1">
    <source>
        <dbReference type="ARBA" id="ARBA00004389"/>
    </source>
</evidence>
<feature type="transmembrane region" description="Helical" evidence="11">
    <location>
        <begin position="175"/>
        <end position="192"/>
    </location>
</feature>
<organism evidence="12 13">
    <name type="scientific">Pseudopithomyces chartarum</name>
    <dbReference type="NCBI Taxonomy" id="1892770"/>
    <lineage>
        <taxon>Eukaryota</taxon>
        <taxon>Fungi</taxon>
        <taxon>Dikarya</taxon>
        <taxon>Ascomycota</taxon>
        <taxon>Pezizomycotina</taxon>
        <taxon>Dothideomycetes</taxon>
        <taxon>Pleosporomycetidae</taxon>
        <taxon>Pleosporales</taxon>
        <taxon>Massarineae</taxon>
        <taxon>Didymosphaeriaceae</taxon>
        <taxon>Pseudopithomyces</taxon>
    </lineage>
</organism>
<evidence type="ECO:0000313" key="13">
    <source>
        <dbReference type="Proteomes" id="UP001280581"/>
    </source>
</evidence>
<evidence type="ECO:0000256" key="4">
    <source>
        <dbReference type="ARBA" id="ARBA00011335"/>
    </source>
</evidence>